<dbReference type="AlphaFoldDB" id="A0A926NKQ7"/>
<organism evidence="1 2">
    <name type="scientific">Metabacillus arenae</name>
    <dbReference type="NCBI Taxonomy" id="2771434"/>
    <lineage>
        <taxon>Bacteria</taxon>
        <taxon>Bacillati</taxon>
        <taxon>Bacillota</taxon>
        <taxon>Bacilli</taxon>
        <taxon>Bacillales</taxon>
        <taxon>Bacillaceae</taxon>
        <taxon>Metabacillus</taxon>
    </lineage>
</organism>
<gene>
    <name evidence="1" type="ORF">IC621_19430</name>
</gene>
<reference evidence="1" key="1">
    <citation type="submission" date="2020-09" db="EMBL/GenBank/DDBJ databases">
        <title>A novel bacterium of genus Bacillus, isolated from South China Sea.</title>
        <authorList>
            <person name="Huang H."/>
            <person name="Mo K."/>
            <person name="Hu Y."/>
        </authorList>
    </citation>
    <scope>NUCLEOTIDE SEQUENCE</scope>
    <source>
        <strain evidence="1">IB182487</strain>
    </source>
</reference>
<comment type="caution">
    <text evidence="1">The sequence shown here is derived from an EMBL/GenBank/DDBJ whole genome shotgun (WGS) entry which is preliminary data.</text>
</comment>
<dbReference type="EMBL" id="JACXAI010000030">
    <property type="protein sequence ID" value="MBD1382393.1"/>
    <property type="molecule type" value="Genomic_DNA"/>
</dbReference>
<sequence length="66" mass="7439">MKNWLNKNLSGLSIYMVNEHQLGLLVTVRNGIKVVLLRKNVADIQTKVIAVSQDTVEIYLKITGDE</sequence>
<dbReference type="RefSeq" id="WP_191160539.1">
    <property type="nucleotide sequence ID" value="NZ_JACXAI010000030.1"/>
</dbReference>
<evidence type="ECO:0000313" key="2">
    <source>
        <dbReference type="Proteomes" id="UP000626844"/>
    </source>
</evidence>
<accession>A0A926NKQ7</accession>
<dbReference type="Proteomes" id="UP000626844">
    <property type="component" value="Unassembled WGS sequence"/>
</dbReference>
<keyword evidence="2" id="KW-1185">Reference proteome</keyword>
<name>A0A926NKQ7_9BACI</name>
<evidence type="ECO:0000313" key="1">
    <source>
        <dbReference type="EMBL" id="MBD1382393.1"/>
    </source>
</evidence>
<protein>
    <submittedName>
        <fullName evidence="1">Uncharacterized protein</fullName>
    </submittedName>
</protein>
<proteinExistence type="predicted"/>